<evidence type="ECO:0000256" key="2">
    <source>
        <dbReference type="SAM" id="MobiDB-lite"/>
    </source>
</evidence>
<dbReference type="Gene3D" id="4.10.60.10">
    <property type="entry name" value="Zinc finger, CCHC-type"/>
    <property type="match status" value="2"/>
</dbReference>
<keyword evidence="1" id="KW-0479">Metal-binding</keyword>
<feature type="domain" description="CCHC-type" evidence="3">
    <location>
        <begin position="106"/>
        <end position="123"/>
    </location>
</feature>
<evidence type="ECO:0000259" key="3">
    <source>
        <dbReference type="PROSITE" id="PS50158"/>
    </source>
</evidence>
<dbReference type="SUPFAM" id="SSF57756">
    <property type="entry name" value="Retrovirus zinc finger-like domains"/>
    <property type="match status" value="3"/>
</dbReference>
<sequence length="384" mass="43416">MGSFRAKRRRRICYVCREHGHESSSCPMKQAAEQGTQVGVTKSIFSEIYCQDAVTKSISTEMSTQSKSFDDSNFTRLNNAQVSNQLDAVPNAAVEICKVRAKIRRRKCFECGERGHVSSSCPKKQAMEQGNQLVLTKSRSTEINSQAKSVNDSNAMLSHYYKAGLPEVYNHVVFLPNNAVERWRFRTKRRWRICYVCRERGHESSSCSMKQAAEQGNQVGVTKSLFSEINSQVAETKSRSTEMSTQSMSSDDSNFTRLNNVQVSKQLDALPSTPVQIGQLSAKKRRRTCFECGECGHVSSSCPKKQATEQGNQFAFTKSRSTEINTQEKSVDDSYAILSHYFKARLPVVYTHVVFPPNNVVENVEMGPFRAKRRRRICYVHSMS</sequence>
<dbReference type="AlphaFoldDB" id="A0A9P0ZTK6"/>
<gene>
    <name evidence="4" type="ORF">CEURO_LOCUS19364</name>
</gene>
<feature type="domain" description="CCHC-type" evidence="3">
    <location>
        <begin position="13"/>
        <end position="27"/>
    </location>
</feature>
<dbReference type="PROSITE" id="PS50158">
    <property type="entry name" value="ZF_CCHC"/>
    <property type="match status" value="3"/>
</dbReference>
<organism evidence="4 5">
    <name type="scientific">Cuscuta europaea</name>
    <name type="common">European dodder</name>
    <dbReference type="NCBI Taxonomy" id="41803"/>
    <lineage>
        <taxon>Eukaryota</taxon>
        <taxon>Viridiplantae</taxon>
        <taxon>Streptophyta</taxon>
        <taxon>Embryophyta</taxon>
        <taxon>Tracheophyta</taxon>
        <taxon>Spermatophyta</taxon>
        <taxon>Magnoliopsida</taxon>
        <taxon>eudicotyledons</taxon>
        <taxon>Gunneridae</taxon>
        <taxon>Pentapetalae</taxon>
        <taxon>asterids</taxon>
        <taxon>lamiids</taxon>
        <taxon>Solanales</taxon>
        <taxon>Convolvulaceae</taxon>
        <taxon>Cuscuteae</taxon>
        <taxon>Cuscuta</taxon>
        <taxon>Cuscuta subgen. Cuscuta</taxon>
    </lineage>
</organism>
<proteinExistence type="predicted"/>
<dbReference type="PANTHER" id="PTHR23002">
    <property type="entry name" value="ZINC FINGER CCHC DOMAIN CONTAINING PROTEIN"/>
    <property type="match status" value="1"/>
</dbReference>
<dbReference type="OrthoDB" id="3341596at2759"/>
<dbReference type="GO" id="GO:0008270">
    <property type="term" value="F:zinc ion binding"/>
    <property type="evidence" value="ECO:0007669"/>
    <property type="project" value="UniProtKB-KW"/>
</dbReference>
<name>A0A9P0ZTK6_CUSEU</name>
<keyword evidence="5" id="KW-1185">Reference proteome</keyword>
<keyword evidence="1" id="KW-0862">Zinc</keyword>
<dbReference type="Proteomes" id="UP001152484">
    <property type="component" value="Unassembled WGS sequence"/>
</dbReference>
<reference evidence="4" key="1">
    <citation type="submission" date="2022-07" db="EMBL/GenBank/DDBJ databases">
        <authorList>
            <person name="Macas J."/>
            <person name="Novak P."/>
            <person name="Neumann P."/>
        </authorList>
    </citation>
    <scope>NUCLEOTIDE SEQUENCE</scope>
</reference>
<feature type="region of interest" description="Disordered" evidence="2">
    <location>
        <begin position="235"/>
        <end position="254"/>
    </location>
</feature>
<protein>
    <recommendedName>
        <fullName evidence="3">CCHC-type domain-containing protein</fullName>
    </recommendedName>
</protein>
<comment type="caution">
    <text evidence="4">The sequence shown here is derived from an EMBL/GenBank/DDBJ whole genome shotgun (WGS) entry which is preliminary data.</text>
</comment>
<dbReference type="InterPro" id="IPR051714">
    <property type="entry name" value="Znf_CCHC_NABP"/>
</dbReference>
<dbReference type="GO" id="GO:0003676">
    <property type="term" value="F:nucleic acid binding"/>
    <property type="evidence" value="ECO:0007669"/>
    <property type="project" value="InterPro"/>
</dbReference>
<dbReference type="Pfam" id="PF00098">
    <property type="entry name" value="zf-CCHC"/>
    <property type="match status" value="1"/>
</dbReference>
<dbReference type="EMBL" id="CAMAPE010000054">
    <property type="protein sequence ID" value="CAH9111683.1"/>
    <property type="molecule type" value="Genomic_DNA"/>
</dbReference>
<feature type="domain" description="CCHC-type" evidence="3">
    <location>
        <begin position="289"/>
        <end position="304"/>
    </location>
</feature>
<evidence type="ECO:0000313" key="5">
    <source>
        <dbReference type="Proteomes" id="UP001152484"/>
    </source>
</evidence>
<dbReference type="SMART" id="SM00343">
    <property type="entry name" value="ZnF_C2HC"/>
    <property type="match status" value="4"/>
</dbReference>
<dbReference type="InterPro" id="IPR001878">
    <property type="entry name" value="Znf_CCHC"/>
</dbReference>
<accession>A0A9P0ZTK6</accession>
<evidence type="ECO:0000256" key="1">
    <source>
        <dbReference type="PROSITE-ProRule" id="PRU00047"/>
    </source>
</evidence>
<evidence type="ECO:0000313" key="4">
    <source>
        <dbReference type="EMBL" id="CAH9111683.1"/>
    </source>
</evidence>
<dbReference type="InterPro" id="IPR036875">
    <property type="entry name" value="Znf_CCHC_sf"/>
</dbReference>
<keyword evidence="1" id="KW-0863">Zinc-finger</keyword>